<sequence>MDDINQNLAETLAREMKSPIDIGSNTAAAVRRIALPPDWTLVEKDERKTLPTPLRKIAQVRVRDADSFIEYVKRHGSLTDCTIWCLADYVQGKIAFTGIINDHGADDSKPAWRDHRAMFSPEFSEEWRRWTSVNKKQLSQTEFAAFIEDNLKDIASPDGSNLPSGAAMLEMALSFEATQDMRFKSAIRLSNGGVNLSFVQDDDAQTLQKMSVFERFAIGVPVFWNGDAYQIDARLRYRVRDGKLAFWFELIRADKVLEAAATTVISTIKEKTGNPFFFGNPFDGE</sequence>
<evidence type="ECO:0000313" key="1">
    <source>
        <dbReference type="EMBL" id="VWB69860.1"/>
    </source>
</evidence>
<dbReference type="Proteomes" id="UP000494170">
    <property type="component" value="Unassembled WGS sequence"/>
</dbReference>
<organism evidence="1 2">
    <name type="scientific">Burkholderia lata (strain ATCC 17760 / DSM 23089 / LMG 22485 / NCIMB 9086 / R18194 / 383)</name>
    <dbReference type="NCBI Taxonomy" id="482957"/>
    <lineage>
        <taxon>Bacteria</taxon>
        <taxon>Pseudomonadati</taxon>
        <taxon>Pseudomonadota</taxon>
        <taxon>Betaproteobacteria</taxon>
        <taxon>Burkholderiales</taxon>
        <taxon>Burkholderiaceae</taxon>
        <taxon>Burkholderia</taxon>
        <taxon>Burkholderia cepacia complex</taxon>
    </lineage>
</organism>
<dbReference type="AlphaFoldDB" id="A0A6P2LLC4"/>
<dbReference type="InterPro" id="IPR019276">
    <property type="entry name" value="DUF2303"/>
</dbReference>
<dbReference type="EMBL" id="CABVPY010000018">
    <property type="protein sequence ID" value="VWB69860.1"/>
    <property type="molecule type" value="Genomic_DNA"/>
</dbReference>
<protein>
    <submittedName>
        <fullName evidence="1">Phosphopentomutase</fullName>
    </submittedName>
</protein>
<dbReference type="RefSeq" id="WP_174941249.1">
    <property type="nucleotide sequence ID" value="NZ_CABVPY010000018.1"/>
</dbReference>
<gene>
    <name evidence="1" type="ORF">BLA6863_03273</name>
</gene>
<proteinExistence type="predicted"/>
<accession>A0A6P2LLC4</accession>
<name>A0A6P2LLC4_BURL3</name>
<reference evidence="1 2" key="1">
    <citation type="submission" date="2019-09" db="EMBL/GenBank/DDBJ databases">
        <authorList>
            <person name="Depoorter E."/>
        </authorList>
    </citation>
    <scope>NUCLEOTIDE SEQUENCE [LARGE SCALE GENOMIC DNA]</scope>
    <source>
        <strain evidence="1">LMG 6863</strain>
    </source>
</reference>
<evidence type="ECO:0000313" key="2">
    <source>
        <dbReference type="Proteomes" id="UP000494170"/>
    </source>
</evidence>
<dbReference type="Pfam" id="PF10065">
    <property type="entry name" value="DUF2303"/>
    <property type="match status" value="1"/>
</dbReference>